<dbReference type="PROSITE" id="PS50929">
    <property type="entry name" value="ABC_TM1F"/>
    <property type="match status" value="1"/>
</dbReference>
<feature type="domain" description="ABC transporter" evidence="8">
    <location>
        <begin position="359"/>
        <end position="597"/>
    </location>
</feature>
<evidence type="ECO:0000256" key="2">
    <source>
        <dbReference type="ARBA" id="ARBA00022692"/>
    </source>
</evidence>
<evidence type="ECO:0000256" key="4">
    <source>
        <dbReference type="ARBA" id="ARBA00022840"/>
    </source>
</evidence>
<name>A0ABW4CWM7_9LACO</name>
<evidence type="ECO:0000256" key="6">
    <source>
        <dbReference type="ARBA" id="ARBA00023136"/>
    </source>
</evidence>
<dbReference type="Pfam" id="PF00005">
    <property type="entry name" value="ABC_tran"/>
    <property type="match status" value="1"/>
</dbReference>
<feature type="transmembrane region" description="Helical" evidence="7">
    <location>
        <begin position="271"/>
        <end position="289"/>
    </location>
</feature>
<keyword evidence="11" id="KW-1185">Reference proteome</keyword>
<dbReference type="InterPro" id="IPR027417">
    <property type="entry name" value="P-loop_NTPase"/>
</dbReference>
<feature type="transmembrane region" description="Helical" evidence="7">
    <location>
        <begin position="57"/>
        <end position="77"/>
    </location>
</feature>
<evidence type="ECO:0000256" key="7">
    <source>
        <dbReference type="SAM" id="Phobius"/>
    </source>
</evidence>
<dbReference type="RefSeq" id="WP_225419412.1">
    <property type="nucleotide sequence ID" value="NZ_JBHTOK010000053.1"/>
</dbReference>
<dbReference type="Gene3D" id="3.40.50.300">
    <property type="entry name" value="P-loop containing nucleotide triphosphate hydrolases"/>
    <property type="match status" value="1"/>
</dbReference>
<evidence type="ECO:0000256" key="5">
    <source>
        <dbReference type="ARBA" id="ARBA00022989"/>
    </source>
</evidence>
<comment type="subcellular location">
    <subcellularLocation>
        <location evidence="1">Cell membrane</location>
        <topology evidence="1">Multi-pass membrane protein</topology>
    </subcellularLocation>
</comment>
<dbReference type="InterPro" id="IPR003439">
    <property type="entry name" value="ABC_transporter-like_ATP-bd"/>
</dbReference>
<evidence type="ECO:0000256" key="1">
    <source>
        <dbReference type="ARBA" id="ARBA00004651"/>
    </source>
</evidence>
<reference evidence="11" key="1">
    <citation type="journal article" date="2019" name="Int. J. Syst. Evol. Microbiol.">
        <title>The Global Catalogue of Microorganisms (GCM) 10K type strain sequencing project: providing services to taxonomists for standard genome sequencing and annotation.</title>
        <authorList>
            <consortium name="The Broad Institute Genomics Platform"/>
            <consortium name="The Broad Institute Genome Sequencing Center for Infectious Disease"/>
            <person name="Wu L."/>
            <person name="Ma J."/>
        </authorList>
    </citation>
    <scope>NUCLEOTIDE SEQUENCE [LARGE SCALE GENOMIC DNA]</scope>
    <source>
        <strain evidence="11">CCM 8912</strain>
    </source>
</reference>
<dbReference type="SUPFAM" id="SSF52540">
    <property type="entry name" value="P-loop containing nucleoside triphosphate hydrolases"/>
    <property type="match status" value="1"/>
</dbReference>
<evidence type="ECO:0000313" key="10">
    <source>
        <dbReference type="EMBL" id="MFD1440945.1"/>
    </source>
</evidence>
<dbReference type="PANTHER" id="PTHR24221:SF646">
    <property type="entry name" value="HAEMOLYSIN SECRETION ATP-BINDING PROTEIN"/>
    <property type="match status" value="1"/>
</dbReference>
<keyword evidence="3" id="KW-0547">Nucleotide-binding</keyword>
<sequence length="620" mass="69232">MMKKSFDYFRFIQTVSPWILLRSTVNALLSTAVPLLVATLLGWLLNAVTQQTALRPLIIQLAVFILLIAVVTSLHLASAVSYEVATRDFENRINERTTAKLTDVSNETFNDRDFRAQYAAASSGWMYTGSFHSYFNEILMNSLNLGVAVIAAAVVLGPIVTAKATQPWLTGWPFVLALVAITAVGIGLSYWLVLRSQRYQKQFYDVNIGVNDQMNYYLNDLTWPYENGKHLRIYDPEDRTVAHMRQAQEAANTKTSQVFFRMHAMMHAGDALLVLLSGGFYLLIGIKALSGALPVGMVVLAVGYLTQLMRALAAFMSQRAFQKTTEQAMDDYIKFLNYPDQPATGSIPVEKRQDHKFEIVFHDVSFRYPGDKQDAVSHVSLRFKVGERLAIVGRNGSGKTTLIKLLLRILTPTSGTITLNGFDIQKYNLAEYQQLFATVFQDFQLFAFSVAENVAVSPHPDRERVWQALTVAGVADRVKAMPKQIDTALTRNLDSGGVDVSGGEAQKIAIARAWYKDAPFIILDEPTAALDPISEYEIYQHFDQLVEDKTAIYISHRMSATRFASQIAVMAAGQIVQMGSHEQLMAQDGLYRDLFNAQAAYYTEDKIKAERAKGEAAFNI</sequence>
<feature type="transmembrane region" description="Helical" evidence="7">
    <location>
        <begin position="172"/>
        <end position="193"/>
    </location>
</feature>
<dbReference type="InterPro" id="IPR036640">
    <property type="entry name" value="ABC1_TM_sf"/>
</dbReference>
<dbReference type="InterPro" id="IPR039421">
    <property type="entry name" value="Type_1_exporter"/>
</dbReference>
<accession>A0ABW4CWM7</accession>
<evidence type="ECO:0000259" key="8">
    <source>
        <dbReference type="PROSITE" id="PS50893"/>
    </source>
</evidence>
<organism evidence="10 11">
    <name type="scientific">Lacticaseibacillus hegangensis</name>
    <dbReference type="NCBI Taxonomy" id="2486010"/>
    <lineage>
        <taxon>Bacteria</taxon>
        <taxon>Bacillati</taxon>
        <taxon>Bacillota</taxon>
        <taxon>Bacilli</taxon>
        <taxon>Lactobacillales</taxon>
        <taxon>Lactobacillaceae</taxon>
        <taxon>Lacticaseibacillus</taxon>
    </lineage>
</organism>
<keyword evidence="5 7" id="KW-1133">Transmembrane helix</keyword>
<feature type="transmembrane region" description="Helical" evidence="7">
    <location>
        <begin position="20"/>
        <end position="45"/>
    </location>
</feature>
<keyword evidence="2 7" id="KW-0812">Transmembrane</keyword>
<evidence type="ECO:0000256" key="3">
    <source>
        <dbReference type="ARBA" id="ARBA00022741"/>
    </source>
</evidence>
<keyword evidence="4 10" id="KW-0067">ATP-binding</keyword>
<evidence type="ECO:0000313" key="11">
    <source>
        <dbReference type="Proteomes" id="UP001597212"/>
    </source>
</evidence>
<dbReference type="PANTHER" id="PTHR24221">
    <property type="entry name" value="ATP-BINDING CASSETTE SUB-FAMILY B"/>
    <property type="match status" value="1"/>
</dbReference>
<feature type="domain" description="ABC transmembrane type-1" evidence="9">
    <location>
        <begin position="27"/>
        <end position="318"/>
    </location>
</feature>
<dbReference type="Proteomes" id="UP001597212">
    <property type="component" value="Unassembled WGS sequence"/>
</dbReference>
<proteinExistence type="predicted"/>
<dbReference type="InterPro" id="IPR011527">
    <property type="entry name" value="ABC1_TM_dom"/>
</dbReference>
<dbReference type="Gene3D" id="1.20.1560.10">
    <property type="entry name" value="ABC transporter type 1, transmembrane domain"/>
    <property type="match status" value="1"/>
</dbReference>
<dbReference type="SUPFAM" id="SSF90123">
    <property type="entry name" value="ABC transporter transmembrane region"/>
    <property type="match status" value="1"/>
</dbReference>
<dbReference type="PROSITE" id="PS50893">
    <property type="entry name" value="ABC_TRANSPORTER_2"/>
    <property type="match status" value="1"/>
</dbReference>
<gene>
    <name evidence="10" type="ORF">ACFQ5K_06135</name>
</gene>
<dbReference type="GO" id="GO:0005524">
    <property type="term" value="F:ATP binding"/>
    <property type="evidence" value="ECO:0007669"/>
    <property type="project" value="UniProtKB-KW"/>
</dbReference>
<protein>
    <submittedName>
        <fullName evidence="10">ABC transporter ATP-binding protein</fullName>
    </submittedName>
</protein>
<dbReference type="InterPro" id="IPR003593">
    <property type="entry name" value="AAA+_ATPase"/>
</dbReference>
<evidence type="ECO:0000259" key="9">
    <source>
        <dbReference type="PROSITE" id="PS50929"/>
    </source>
</evidence>
<dbReference type="EMBL" id="JBHTOK010000053">
    <property type="protein sequence ID" value="MFD1440945.1"/>
    <property type="molecule type" value="Genomic_DNA"/>
</dbReference>
<dbReference type="InterPro" id="IPR017871">
    <property type="entry name" value="ABC_transporter-like_CS"/>
</dbReference>
<dbReference type="PROSITE" id="PS00211">
    <property type="entry name" value="ABC_TRANSPORTER_1"/>
    <property type="match status" value="1"/>
</dbReference>
<feature type="transmembrane region" description="Helical" evidence="7">
    <location>
        <begin position="138"/>
        <end position="160"/>
    </location>
</feature>
<dbReference type="SMART" id="SM00382">
    <property type="entry name" value="AAA"/>
    <property type="match status" value="1"/>
</dbReference>
<keyword evidence="6 7" id="KW-0472">Membrane</keyword>
<comment type="caution">
    <text evidence="10">The sequence shown here is derived from an EMBL/GenBank/DDBJ whole genome shotgun (WGS) entry which is preliminary data.</text>
</comment>